<evidence type="ECO:0000259" key="1">
    <source>
        <dbReference type="Pfam" id="PF24731"/>
    </source>
</evidence>
<dbReference type="AlphaFoldDB" id="A0A423KY14"/>
<sequence length="76" mass="8877">MKHVIEVFDRKTEDLLQTVEIAAHHKEALKALMNWQQPEDEFDGSDLDEDQIKVLEDWTGEKFLDATHLVQLVCIE</sequence>
<organism evidence="2 3">
    <name type="scientific">Pseudomonas fluorescens</name>
    <dbReference type="NCBI Taxonomy" id="294"/>
    <lineage>
        <taxon>Bacteria</taxon>
        <taxon>Pseudomonadati</taxon>
        <taxon>Pseudomonadota</taxon>
        <taxon>Gammaproteobacteria</taxon>
        <taxon>Pseudomonadales</taxon>
        <taxon>Pseudomonadaceae</taxon>
        <taxon>Pseudomonas</taxon>
    </lineage>
</organism>
<comment type="caution">
    <text evidence="2">The sequence shown here is derived from an EMBL/GenBank/DDBJ whole genome shotgun (WGS) entry which is preliminary data.</text>
</comment>
<name>A0A423KY14_PSEFL</name>
<accession>A0A423KY14</accession>
<dbReference type="InterPro" id="IPR056100">
    <property type="entry name" value="DUF7683"/>
</dbReference>
<feature type="domain" description="DUF7683" evidence="1">
    <location>
        <begin position="3"/>
        <end position="65"/>
    </location>
</feature>
<dbReference type="Proteomes" id="UP000285757">
    <property type="component" value="Unassembled WGS sequence"/>
</dbReference>
<evidence type="ECO:0000313" key="3">
    <source>
        <dbReference type="Proteomes" id="UP000285757"/>
    </source>
</evidence>
<proteinExistence type="predicted"/>
<evidence type="ECO:0000313" key="2">
    <source>
        <dbReference type="EMBL" id="RON60954.1"/>
    </source>
</evidence>
<dbReference type="RefSeq" id="WP_123536413.1">
    <property type="nucleotide sequence ID" value="NZ_MOBU01000031.1"/>
</dbReference>
<reference evidence="2 3" key="1">
    <citation type="submission" date="2016-10" db="EMBL/GenBank/DDBJ databases">
        <title>Comparative genome analysis of multiple Pseudomonas spp. focuses on biocontrol and plant growth promoting traits.</title>
        <authorList>
            <person name="Tao X.-Y."/>
            <person name="Taylor C.G."/>
        </authorList>
    </citation>
    <scope>NUCLEOTIDE SEQUENCE [LARGE SCALE GENOMIC DNA]</scope>
    <source>
        <strain evidence="2 3">24D3</strain>
    </source>
</reference>
<dbReference type="EMBL" id="MOBU01000031">
    <property type="protein sequence ID" value="RON60954.1"/>
    <property type="molecule type" value="Genomic_DNA"/>
</dbReference>
<dbReference type="Pfam" id="PF24731">
    <property type="entry name" value="DUF7683"/>
    <property type="match status" value="1"/>
</dbReference>
<protein>
    <recommendedName>
        <fullName evidence="1">DUF7683 domain-containing protein</fullName>
    </recommendedName>
</protein>
<gene>
    <name evidence="2" type="ORF">BK671_26400</name>
</gene>